<gene>
    <name evidence="2" type="ORF">ALMOND_2B013963</name>
</gene>
<dbReference type="EMBL" id="CABIKO010000049">
    <property type="protein sequence ID" value="VVA21084.1"/>
    <property type="molecule type" value="Genomic_DNA"/>
</dbReference>
<evidence type="ECO:0000256" key="1">
    <source>
        <dbReference type="SAM" id="MobiDB-lite"/>
    </source>
</evidence>
<sequence>MDTPNCWSVGVSETPTRPRHVLDTVKTRIGHDQSTGKMSNSNTNSIGDSSHTQSIDDNAPLWKVKHRLLKIKGGGIRSCNKVTQSNVSKMKRLVYEAKLKIKTAQARRTISLPTSSKAGSSSARAFDLDFDMNEEVS</sequence>
<feature type="region of interest" description="Disordered" evidence="1">
    <location>
        <begin position="29"/>
        <end position="57"/>
    </location>
</feature>
<dbReference type="Proteomes" id="UP000327085">
    <property type="component" value="Chromosome 6"/>
</dbReference>
<evidence type="ECO:0000313" key="3">
    <source>
        <dbReference type="Proteomes" id="UP000327085"/>
    </source>
</evidence>
<feature type="compositionally biased region" description="Polar residues" evidence="1">
    <location>
        <begin position="32"/>
        <end position="56"/>
    </location>
</feature>
<reference evidence="3" key="1">
    <citation type="journal article" date="2020" name="Plant J.">
        <title>Transposons played a major role in the diversification between the closely related almond and peach genomes: results from the almond genome sequence.</title>
        <authorList>
            <person name="Alioto T."/>
            <person name="Alexiou K.G."/>
            <person name="Bardil A."/>
            <person name="Barteri F."/>
            <person name="Castanera R."/>
            <person name="Cruz F."/>
            <person name="Dhingra A."/>
            <person name="Duval H."/>
            <person name="Fernandez I Marti A."/>
            <person name="Frias L."/>
            <person name="Galan B."/>
            <person name="Garcia J.L."/>
            <person name="Howad W."/>
            <person name="Gomez-Garrido J."/>
            <person name="Gut M."/>
            <person name="Julca I."/>
            <person name="Morata J."/>
            <person name="Puigdomenech P."/>
            <person name="Ribeca P."/>
            <person name="Rubio Cabetas M.J."/>
            <person name="Vlasova A."/>
            <person name="Wirthensohn M."/>
            <person name="Garcia-Mas J."/>
            <person name="Gabaldon T."/>
            <person name="Casacuberta J.M."/>
            <person name="Arus P."/>
        </authorList>
    </citation>
    <scope>NUCLEOTIDE SEQUENCE [LARGE SCALE GENOMIC DNA]</scope>
    <source>
        <strain evidence="3">cv. Texas</strain>
    </source>
</reference>
<dbReference type="InParanoid" id="A0A5E4EZ93"/>
<protein>
    <submittedName>
        <fullName evidence="2">PREDICTED: uncharacterized protein</fullName>
    </submittedName>
</protein>
<dbReference type="Gramene" id="VVA21084">
    <property type="protein sequence ID" value="VVA21084"/>
    <property type="gene ID" value="Prudul26B013963"/>
</dbReference>
<name>A0A5E4EZ93_PRUDU</name>
<proteinExistence type="predicted"/>
<dbReference type="AlphaFoldDB" id="A0A5E4EZ93"/>
<accession>A0A5E4EZ93</accession>
<organism evidence="2 3">
    <name type="scientific">Prunus dulcis</name>
    <name type="common">Almond</name>
    <name type="synonym">Amygdalus dulcis</name>
    <dbReference type="NCBI Taxonomy" id="3755"/>
    <lineage>
        <taxon>Eukaryota</taxon>
        <taxon>Viridiplantae</taxon>
        <taxon>Streptophyta</taxon>
        <taxon>Embryophyta</taxon>
        <taxon>Tracheophyta</taxon>
        <taxon>Spermatophyta</taxon>
        <taxon>Magnoliopsida</taxon>
        <taxon>eudicotyledons</taxon>
        <taxon>Gunneridae</taxon>
        <taxon>Pentapetalae</taxon>
        <taxon>rosids</taxon>
        <taxon>fabids</taxon>
        <taxon>Rosales</taxon>
        <taxon>Rosaceae</taxon>
        <taxon>Amygdaloideae</taxon>
        <taxon>Amygdaleae</taxon>
        <taxon>Prunus</taxon>
    </lineage>
</organism>
<evidence type="ECO:0000313" key="2">
    <source>
        <dbReference type="EMBL" id="VVA21084.1"/>
    </source>
</evidence>